<name>A0A1U7J1I8_9CYAN</name>
<dbReference type="PANTHER" id="PTHR35400">
    <property type="entry name" value="SLR1083 PROTEIN"/>
    <property type="match status" value="1"/>
</dbReference>
<feature type="domain" description="Putative restriction endonuclease" evidence="1">
    <location>
        <begin position="20"/>
        <end position="187"/>
    </location>
</feature>
<comment type="caution">
    <text evidence="2">The sequence shown here is derived from an EMBL/GenBank/DDBJ whole genome shotgun (WGS) entry which is preliminary data.</text>
</comment>
<dbReference type="Pfam" id="PF05685">
    <property type="entry name" value="Uma2"/>
    <property type="match status" value="1"/>
</dbReference>
<evidence type="ECO:0000259" key="1">
    <source>
        <dbReference type="Pfam" id="PF05685"/>
    </source>
</evidence>
<dbReference type="Gene3D" id="3.90.1570.10">
    <property type="entry name" value="tt1808, chain A"/>
    <property type="match status" value="1"/>
</dbReference>
<dbReference type="AlphaFoldDB" id="A0A1U7J1I8"/>
<dbReference type="PANTHER" id="PTHR35400:SF1">
    <property type="entry name" value="SLR1083 PROTEIN"/>
    <property type="match status" value="1"/>
</dbReference>
<dbReference type="Proteomes" id="UP000185557">
    <property type="component" value="Unassembled WGS sequence"/>
</dbReference>
<dbReference type="CDD" id="cd06260">
    <property type="entry name" value="DUF820-like"/>
    <property type="match status" value="1"/>
</dbReference>
<dbReference type="STRING" id="549789.NIES30_18235"/>
<accession>A0A1U7J1I8</accession>
<evidence type="ECO:0000313" key="3">
    <source>
        <dbReference type="Proteomes" id="UP000185557"/>
    </source>
</evidence>
<evidence type="ECO:0000313" key="2">
    <source>
        <dbReference type="EMBL" id="OKH45823.1"/>
    </source>
</evidence>
<proteinExistence type="predicted"/>
<sequence>MAQASSLTSADLFLKRWTVDDYHRMISAGILTPEDRVELLDGQIVEMAPQDPPHASRIDDGGDYLKALFANRAKVRVQLPITLAPGSEPEPDFAIVRIDENRYRDRHPQPQDVLLLIEVADSTLKRDRTHKAQIYAKAGIGEYWIVDIKKRQVVVLQDSQNGLYQSEQTFTENDQIAPLLLPDVVVNLRYLIL</sequence>
<dbReference type="RefSeq" id="WP_073609871.1">
    <property type="nucleotide sequence ID" value="NZ_MRCG01000015.1"/>
</dbReference>
<dbReference type="EMBL" id="MRCG01000015">
    <property type="protein sequence ID" value="OKH45823.1"/>
    <property type="molecule type" value="Genomic_DNA"/>
</dbReference>
<keyword evidence="3" id="KW-1185">Reference proteome</keyword>
<dbReference type="InterPro" id="IPR008538">
    <property type="entry name" value="Uma2"/>
</dbReference>
<organism evidence="2 3">
    <name type="scientific">Phormidium tenue NIES-30</name>
    <dbReference type="NCBI Taxonomy" id="549789"/>
    <lineage>
        <taxon>Bacteria</taxon>
        <taxon>Bacillati</taxon>
        <taxon>Cyanobacteriota</taxon>
        <taxon>Cyanophyceae</taxon>
        <taxon>Oscillatoriophycideae</taxon>
        <taxon>Oscillatoriales</taxon>
        <taxon>Oscillatoriaceae</taxon>
        <taxon>Phormidium</taxon>
    </lineage>
</organism>
<dbReference type="InterPro" id="IPR011335">
    <property type="entry name" value="Restrct_endonuc-II-like"/>
</dbReference>
<gene>
    <name evidence="2" type="ORF">NIES30_18235</name>
</gene>
<dbReference type="SUPFAM" id="SSF52980">
    <property type="entry name" value="Restriction endonuclease-like"/>
    <property type="match status" value="1"/>
</dbReference>
<reference evidence="2 3" key="1">
    <citation type="submission" date="2016-11" db="EMBL/GenBank/DDBJ databases">
        <title>Draft Genome Sequences of Nine Cyanobacterial Strains from Diverse Habitats.</title>
        <authorList>
            <person name="Zhu T."/>
            <person name="Hou S."/>
            <person name="Lu X."/>
            <person name="Hess W.R."/>
        </authorList>
    </citation>
    <scope>NUCLEOTIDE SEQUENCE [LARGE SCALE GENOMIC DNA]</scope>
    <source>
        <strain evidence="2 3">NIES-30</strain>
    </source>
</reference>
<dbReference type="OrthoDB" id="509866at2"/>
<protein>
    <recommendedName>
        <fullName evidence="1">Putative restriction endonuclease domain-containing protein</fullName>
    </recommendedName>
</protein>
<dbReference type="InterPro" id="IPR012296">
    <property type="entry name" value="Nuclease_put_TT1808"/>
</dbReference>